<feature type="transmembrane region" description="Helical" evidence="13">
    <location>
        <begin position="184"/>
        <end position="202"/>
    </location>
</feature>
<feature type="transmembrane region" description="Helical" evidence="13">
    <location>
        <begin position="513"/>
        <end position="533"/>
    </location>
</feature>
<dbReference type="Proteomes" id="UP001497392">
    <property type="component" value="Unassembled WGS sequence"/>
</dbReference>
<feature type="transmembrane region" description="Helical" evidence="13">
    <location>
        <begin position="43"/>
        <end position="62"/>
    </location>
</feature>
<evidence type="ECO:0000256" key="7">
    <source>
        <dbReference type="ARBA" id="ARBA00022989"/>
    </source>
</evidence>
<accession>A0ABP1FVA5</accession>
<evidence type="ECO:0000313" key="15">
    <source>
        <dbReference type="Proteomes" id="UP001497392"/>
    </source>
</evidence>
<evidence type="ECO:0000256" key="1">
    <source>
        <dbReference type="ARBA" id="ARBA00004651"/>
    </source>
</evidence>
<evidence type="ECO:0000256" key="11">
    <source>
        <dbReference type="ARBA" id="ARBA00023201"/>
    </source>
</evidence>
<dbReference type="EMBL" id="CAXHTA020000009">
    <property type="protein sequence ID" value="CAL5223818.1"/>
    <property type="molecule type" value="Genomic_DNA"/>
</dbReference>
<evidence type="ECO:0000256" key="2">
    <source>
        <dbReference type="ARBA" id="ARBA00006434"/>
    </source>
</evidence>
<dbReference type="InterPro" id="IPR038377">
    <property type="entry name" value="Na/Glc_symporter_sf"/>
</dbReference>
<feature type="transmembrane region" description="Helical" evidence="13">
    <location>
        <begin position="342"/>
        <end position="367"/>
    </location>
</feature>
<feature type="transmembrane region" description="Helical" evidence="13">
    <location>
        <begin position="112"/>
        <end position="134"/>
    </location>
</feature>
<name>A0ABP1FVA5_9CHLO</name>
<evidence type="ECO:0000256" key="13">
    <source>
        <dbReference type="SAM" id="Phobius"/>
    </source>
</evidence>
<feature type="transmembrane region" description="Helical" evidence="13">
    <location>
        <begin position="74"/>
        <end position="100"/>
    </location>
</feature>
<comment type="subcellular location">
    <subcellularLocation>
        <location evidence="1">Cell membrane</location>
        <topology evidence="1">Multi-pass membrane protein</topology>
    </subcellularLocation>
</comment>
<dbReference type="PROSITE" id="PS50283">
    <property type="entry name" value="NA_SOLUT_SYMP_3"/>
    <property type="match status" value="1"/>
</dbReference>
<evidence type="ECO:0000313" key="14">
    <source>
        <dbReference type="EMBL" id="CAL5223818.1"/>
    </source>
</evidence>
<protein>
    <submittedName>
        <fullName evidence="14">G6389 protein</fullName>
    </submittedName>
</protein>
<evidence type="ECO:0000256" key="4">
    <source>
        <dbReference type="ARBA" id="ARBA00022475"/>
    </source>
</evidence>
<evidence type="ECO:0000256" key="12">
    <source>
        <dbReference type="SAM" id="MobiDB-lite"/>
    </source>
</evidence>
<feature type="transmembrane region" description="Helical" evidence="13">
    <location>
        <begin position="12"/>
        <end position="31"/>
    </location>
</feature>
<organism evidence="14 15">
    <name type="scientific">Coccomyxa viridis</name>
    <dbReference type="NCBI Taxonomy" id="1274662"/>
    <lineage>
        <taxon>Eukaryota</taxon>
        <taxon>Viridiplantae</taxon>
        <taxon>Chlorophyta</taxon>
        <taxon>core chlorophytes</taxon>
        <taxon>Trebouxiophyceae</taxon>
        <taxon>Trebouxiophyceae incertae sedis</taxon>
        <taxon>Coccomyxaceae</taxon>
        <taxon>Coccomyxa</taxon>
    </lineage>
</organism>
<keyword evidence="6" id="KW-0769">Symport</keyword>
<keyword evidence="7 13" id="KW-1133">Transmembrane helix</keyword>
<keyword evidence="9" id="KW-0406">Ion transport</keyword>
<evidence type="ECO:0000256" key="3">
    <source>
        <dbReference type="ARBA" id="ARBA00022448"/>
    </source>
</evidence>
<keyword evidence="4" id="KW-1003">Cell membrane</keyword>
<comment type="similarity">
    <text evidence="2">Belongs to the sodium:solute symporter (SSF) (TC 2.A.21) family.</text>
</comment>
<feature type="transmembrane region" description="Helical" evidence="13">
    <location>
        <begin position="450"/>
        <end position="471"/>
    </location>
</feature>
<gene>
    <name evidence="14" type="primary">g6389</name>
    <name evidence="14" type="ORF">VP750_LOCUS5477</name>
</gene>
<keyword evidence="5 13" id="KW-0812">Transmembrane</keyword>
<dbReference type="PANTHER" id="PTHR48086">
    <property type="entry name" value="SODIUM/PROLINE SYMPORTER-RELATED"/>
    <property type="match status" value="1"/>
</dbReference>
<sequence>MISVRLNMQWFWLLLYALITVPFAPFIRSPIKFFRGGLDDEASSGGSLLLLAASVSISWVFAKSIQNVSLLGAQYGLVGCAAYAAYYTSFASVGIVIYFLRVKKGYRSLPEAINARYGPLASVAFGLAVLFRLYQEVWSNAVVVAPWYGSLHSKDWWLAAALSTSIPVIYSFSGGMRASIMTDATQLVICVVFFIVLLSVLGSRIPAPWDFNISGSCQMPVQSEQPTYQTCAVMGGAQLLNGNLMNVAKAQFTFKPSNCSYSTITDAALCTNVGGVWKQPKCSVKSQLQCNQHGGQWRSAEQWTLKGGVDLLIVGLLQGCLSYPFFDPVLTDRAFLAKPSTMLGAFILGGIVAALFIFFFGFVGIYGSAVATLRPDWIPESIYTGVLTGQPSAVTRSIGQGLFAVTNIIFVFESLSTLDSTFTSAAKLLGPEFAGLLENGVPSPPQTAKIWHLTMGRLIIIVLAVAGLLPLIGDAKALDATTVSGTIILGLGPPIFALMWVDGYKPLTFHLPFWWGVALGITSQLSSSIPSINMSGFTMGNGDNALLLGTNVIGSIVAWGLMAITLLENPFGSSLAQESTQGNNFWQAARRMPFRKHANGKGQANGSSAQELQDVKPGAQQTV</sequence>
<dbReference type="InterPro" id="IPR050277">
    <property type="entry name" value="Sodium:Solute_Symporter"/>
</dbReference>
<comment type="caution">
    <text evidence="14">The sequence shown here is derived from an EMBL/GenBank/DDBJ whole genome shotgun (WGS) entry which is preliminary data.</text>
</comment>
<evidence type="ECO:0000256" key="5">
    <source>
        <dbReference type="ARBA" id="ARBA00022692"/>
    </source>
</evidence>
<feature type="transmembrane region" description="Helical" evidence="13">
    <location>
        <begin position="156"/>
        <end position="172"/>
    </location>
</feature>
<dbReference type="PANTHER" id="PTHR48086:SF3">
    <property type="entry name" value="SODIUM_PROLINE SYMPORTER"/>
    <property type="match status" value="1"/>
</dbReference>
<evidence type="ECO:0000256" key="10">
    <source>
        <dbReference type="ARBA" id="ARBA00023136"/>
    </source>
</evidence>
<dbReference type="Gene3D" id="1.20.1730.10">
    <property type="entry name" value="Sodium/glucose cotransporter"/>
    <property type="match status" value="1"/>
</dbReference>
<evidence type="ECO:0000256" key="9">
    <source>
        <dbReference type="ARBA" id="ARBA00023065"/>
    </source>
</evidence>
<feature type="transmembrane region" description="Helical" evidence="13">
    <location>
        <begin position="545"/>
        <end position="567"/>
    </location>
</feature>
<keyword evidence="10 13" id="KW-0472">Membrane</keyword>
<evidence type="ECO:0000256" key="8">
    <source>
        <dbReference type="ARBA" id="ARBA00023053"/>
    </source>
</evidence>
<feature type="compositionally biased region" description="Polar residues" evidence="12">
    <location>
        <begin position="602"/>
        <end position="611"/>
    </location>
</feature>
<feature type="transmembrane region" description="Helical" evidence="13">
    <location>
        <begin position="311"/>
        <end position="330"/>
    </location>
</feature>
<feature type="transmembrane region" description="Helical" evidence="13">
    <location>
        <begin position="483"/>
        <end position="501"/>
    </location>
</feature>
<keyword evidence="8" id="KW-0915">Sodium</keyword>
<keyword evidence="3" id="KW-0813">Transport</keyword>
<feature type="region of interest" description="Disordered" evidence="12">
    <location>
        <begin position="597"/>
        <end position="623"/>
    </location>
</feature>
<keyword evidence="15" id="KW-1185">Reference proteome</keyword>
<dbReference type="InterPro" id="IPR001734">
    <property type="entry name" value="Na/solute_symporter"/>
</dbReference>
<proteinExistence type="inferred from homology"/>
<keyword evidence="11" id="KW-0739">Sodium transport</keyword>
<evidence type="ECO:0000256" key="6">
    <source>
        <dbReference type="ARBA" id="ARBA00022847"/>
    </source>
</evidence>
<reference evidence="14 15" key="1">
    <citation type="submission" date="2024-06" db="EMBL/GenBank/DDBJ databases">
        <authorList>
            <person name="Kraege A."/>
            <person name="Thomma B."/>
        </authorList>
    </citation>
    <scope>NUCLEOTIDE SEQUENCE [LARGE SCALE GENOMIC DNA]</scope>
</reference>